<proteinExistence type="predicted"/>
<keyword evidence="2" id="KW-0732">Signal</keyword>
<dbReference type="SUPFAM" id="SSF52833">
    <property type="entry name" value="Thioredoxin-like"/>
    <property type="match status" value="1"/>
</dbReference>
<evidence type="ECO:0000313" key="4">
    <source>
        <dbReference type="Proteomes" id="UP001597100"/>
    </source>
</evidence>
<accession>A0ABW3IE59</accession>
<feature type="signal peptide" evidence="2">
    <location>
        <begin position="1"/>
        <end position="21"/>
    </location>
</feature>
<dbReference type="RefSeq" id="WP_380737680.1">
    <property type="nucleotide sequence ID" value="NZ_JBHTJP010000032.1"/>
</dbReference>
<protein>
    <submittedName>
        <fullName evidence="3">Thioredoxin family protein</fullName>
    </submittedName>
</protein>
<reference evidence="4" key="1">
    <citation type="journal article" date="2019" name="Int. J. Syst. Evol. Microbiol.">
        <title>The Global Catalogue of Microorganisms (GCM) 10K type strain sequencing project: providing services to taxonomists for standard genome sequencing and annotation.</title>
        <authorList>
            <consortium name="The Broad Institute Genomics Platform"/>
            <consortium name="The Broad Institute Genome Sequencing Center for Infectious Disease"/>
            <person name="Wu L."/>
            <person name="Ma J."/>
        </authorList>
    </citation>
    <scope>NUCLEOTIDE SEQUENCE [LARGE SCALE GENOMIC DNA]</scope>
    <source>
        <strain evidence="4">CCUG 60898</strain>
    </source>
</reference>
<gene>
    <name evidence="3" type="ORF">ACFQ1G_06300</name>
</gene>
<dbReference type="InterPro" id="IPR036249">
    <property type="entry name" value="Thioredoxin-like_sf"/>
</dbReference>
<feature type="region of interest" description="Disordered" evidence="1">
    <location>
        <begin position="19"/>
        <end position="40"/>
    </location>
</feature>
<dbReference type="Gene3D" id="3.40.30.10">
    <property type="entry name" value="Glutaredoxin"/>
    <property type="match status" value="1"/>
</dbReference>
<dbReference type="Pfam" id="PF14595">
    <property type="entry name" value="Thioredoxin_9"/>
    <property type="match status" value="1"/>
</dbReference>
<evidence type="ECO:0000256" key="1">
    <source>
        <dbReference type="SAM" id="MobiDB-lite"/>
    </source>
</evidence>
<organism evidence="3 4">
    <name type="scientific">Salinimicrobium gaetbulicola</name>
    <dbReference type="NCBI Taxonomy" id="999702"/>
    <lineage>
        <taxon>Bacteria</taxon>
        <taxon>Pseudomonadati</taxon>
        <taxon>Bacteroidota</taxon>
        <taxon>Flavobacteriia</taxon>
        <taxon>Flavobacteriales</taxon>
        <taxon>Flavobacteriaceae</taxon>
        <taxon>Salinimicrobium</taxon>
    </lineage>
</organism>
<evidence type="ECO:0000313" key="3">
    <source>
        <dbReference type="EMBL" id="MFD0976394.1"/>
    </source>
</evidence>
<comment type="caution">
    <text evidence="3">The sequence shown here is derived from an EMBL/GenBank/DDBJ whole genome shotgun (WGS) entry which is preliminary data.</text>
</comment>
<dbReference type="Proteomes" id="UP001597100">
    <property type="component" value="Unassembled WGS sequence"/>
</dbReference>
<dbReference type="EMBL" id="JBHTJP010000032">
    <property type="protein sequence ID" value="MFD0976394.1"/>
    <property type="molecule type" value="Genomic_DNA"/>
</dbReference>
<evidence type="ECO:0000256" key="2">
    <source>
        <dbReference type="SAM" id="SignalP"/>
    </source>
</evidence>
<keyword evidence="4" id="KW-1185">Reference proteome</keyword>
<name>A0ABW3IE59_9FLAO</name>
<sequence>MKFLMYFLMIASAMNCGSAQQDESTETKKSTPEPVEQQDPEVEIGKLTKENFLQEPHAAWFNPMYESYKPEEVALEEIKNNINDYEIKIFMGTWCSDSQREVPKFLRLLELSDYDMDRLEINGVTRNKTLPNEYEKSYDIIYVPTIIFLKDGEELNRFVEYPQQNFEQDIADIVTGRDYKNSYE</sequence>
<feature type="chain" id="PRO_5046754233" evidence="2">
    <location>
        <begin position="22"/>
        <end position="184"/>
    </location>
</feature>
<dbReference type="CDD" id="cd02947">
    <property type="entry name" value="TRX_family"/>
    <property type="match status" value="1"/>
</dbReference>